<dbReference type="EMBL" id="LROM01000152">
    <property type="protein sequence ID" value="OEZ91497.1"/>
    <property type="molecule type" value="Genomic_DNA"/>
</dbReference>
<organism evidence="1 2">
    <name type="scientific">Duganella phyllosphaerae</name>
    <dbReference type="NCBI Taxonomy" id="762836"/>
    <lineage>
        <taxon>Bacteria</taxon>
        <taxon>Pseudomonadati</taxon>
        <taxon>Pseudomonadota</taxon>
        <taxon>Betaproteobacteria</taxon>
        <taxon>Burkholderiales</taxon>
        <taxon>Oxalobacteraceae</taxon>
        <taxon>Telluria group</taxon>
        <taxon>Duganella</taxon>
    </lineage>
</organism>
<name>A0A1E7W674_9BURK</name>
<reference evidence="2" key="1">
    <citation type="journal article" date="2016" name="Front. Microbiol.">
        <title>Molecular Keys to the Janthinobacterium and Duganella spp. Interaction with the Plant Pathogen Fusarium graminearum.</title>
        <authorList>
            <person name="Haack F.S."/>
            <person name="Poehlein A."/>
            <person name="Kroger C."/>
            <person name="Voigt C.A."/>
            <person name="Piepenbring M."/>
            <person name="Bode H.B."/>
            <person name="Daniel R."/>
            <person name="Schafer W."/>
            <person name="Streit W.R."/>
        </authorList>
    </citation>
    <scope>NUCLEOTIDE SEQUENCE [LARGE SCALE GENOMIC DNA]</scope>
    <source>
        <strain evidence="2">T54</strain>
    </source>
</reference>
<dbReference type="RefSeq" id="WP_141749680.1">
    <property type="nucleotide sequence ID" value="NZ_LROM01000152.1"/>
</dbReference>
<evidence type="ECO:0000313" key="1">
    <source>
        <dbReference type="EMBL" id="OEZ91497.1"/>
    </source>
</evidence>
<dbReference type="OrthoDB" id="8687946at2"/>
<accession>A0A1E7W674</accession>
<comment type="caution">
    <text evidence="1">The sequence shown here is derived from an EMBL/GenBank/DDBJ whole genome shotgun (WGS) entry which is preliminary data.</text>
</comment>
<dbReference type="AlphaFoldDB" id="A0A1E7W674"/>
<sequence>MRNEKNSAPTACPMPALPDWCFRDDLGGLVPSEIREALNEHARGAWNMGLDAGLLHAPAVTDTGLCELRDHLATAKVMDRSVTLSPAAAGALHLAMTTPSQQSAARQSDALVDWAAYMDGPELQELKAEALALAAGGANMSMDVGCMFVLAMIERIESRATAPQVAGYIEPREVPCIGQCRTTLWATKQSPDALAVYLAVPADTARIAELEAEIAKRRRSNWILSQTIHNIMVGNQSAWIEWQQGDGAEKAMEWIQNGLIGPGLIPVSNGKSAQEFCDANSDYRMEPTDPHPPGKEL</sequence>
<keyword evidence="2" id="KW-1185">Reference proteome</keyword>
<protein>
    <submittedName>
        <fullName evidence="1">Uncharacterized protein</fullName>
    </submittedName>
</protein>
<dbReference type="Proteomes" id="UP000175989">
    <property type="component" value="Unassembled WGS sequence"/>
</dbReference>
<proteinExistence type="predicted"/>
<evidence type="ECO:0000313" key="2">
    <source>
        <dbReference type="Proteomes" id="UP000175989"/>
    </source>
</evidence>
<gene>
    <name evidence="1" type="ORF">DUPY_51090</name>
</gene>